<dbReference type="AlphaFoldDB" id="A0A6I8LTH4"/>
<feature type="region of interest" description="Disordered" evidence="1">
    <location>
        <begin position="25"/>
        <end position="66"/>
    </location>
</feature>
<protein>
    <submittedName>
        <fullName evidence="2">Uncharacterized protein</fullName>
    </submittedName>
</protein>
<evidence type="ECO:0000313" key="3">
    <source>
        <dbReference type="Proteomes" id="UP000399805"/>
    </source>
</evidence>
<proteinExistence type="predicted"/>
<dbReference type="Proteomes" id="UP000399805">
    <property type="component" value="Unassembled WGS sequence"/>
</dbReference>
<organism evidence="2 3">
    <name type="scientific">Amycolatopsis camponoti</name>
    <dbReference type="NCBI Taxonomy" id="2606593"/>
    <lineage>
        <taxon>Bacteria</taxon>
        <taxon>Bacillati</taxon>
        <taxon>Actinomycetota</taxon>
        <taxon>Actinomycetes</taxon>
        <taxon>Pseudonocardiales</taxon>
        <taxon>Pseudonocardiaceae</taxon>
        <taxon>Amycolatopsis</taxon>
    </lineage>
</organism>
<feature type="compositionally biased region" description="Basic and acidic residues" evidence="1">
    <location>
        <begin position="43"/>
        <end position="53"/>
    </location>
</feature>
<accession>A0A6I8LTH4</accession>
<gene>
    <name evidence="2" type="ORF">AA23TX_05332</name>
</gene>
<name>A0A6I8LTH4_9PSEU</name>
<evidence type="ECO:0000256" key="1">
    <source>
        <dbReference type="SAM" id="MobiDB-lite"/>
    </source>
</evidence>
<reference evidence="2 3" key="1">
    <citation type="submission" date="2019-09" db="EMBL/GenBank/DDBJ databases">
        <authorList>
            <person name="Leyn A S."/>
        </authorList>
    </citation>
    <scope>NUCLEOTIDE SEQUENCE [LARGE SCALE GENOMIC DNA]</scope>
    <source>
        <strain evidence="2">AA231_1</strain>
    </source>
</reference>
<dbReference type="EMBL" id="CABVGP010000002">
    <property type="protein sequence ID" value="VVJ20311.1"/>
    <property type="molecule type" value="Genomic_DNA"/>
</dbReference>
<sequence>MPGAWDPWPGARTAAVTLQDNTAEGVPRDADAHSVCPASLSETSKDAPEKLARNPEALSGSITFRC</sequence>
<evidence type="ECO:0000313" key="2">
    <source>
        <dbReference type="EMBL" id="VVJ20311.1"/>
    </source>
</evidence>
<keyword evidence="3" id="KW-1185">Reference proteome</keyword>